<dbReference type="SMART" id="SM00524">
    <property type="entry name" value="DWB"/>
    <property type="match status" value="1"/>
</dbReference>
<keyword evidence="3" id="KW-0862">Zinc</keyword>
<dbReference type="GO" id="GO:0009653">
    <property type="term" value="P:anatomical structure morphogenesis"/>
    <property type="evidence" value="ECO:0007669"/>
    <property type="project" value="TreeGrafter"/>
</dbReference>
<dbReference type="Pfam" id="PF03165">
    <property type="entry name" value="MH1"/>
    <property type="match status" value="1"/>
</dbReference>
<dbReference type="GO" id="GO:0060395">
    <property type="term" value="P:SMAD protein signal transduction"/>
    <property type="evidence" value="ECO:0007669"/>
    <property type="project" value="TreeGrafter"/>
</dbReference>
<dbReference type="PANTHER" id="PTHR13703">
    <property type="entry name" value="SMAD"/>
    <property type="match status" value="1"/>
</dbReference>
<protein>
    <recommendedName>
        <fullName evidence="7">Mothers against decapentaplegic homolog</fullName>
        <shortName evidence="7">MAD homolog</shortName>
        <shortName evidence="7">Mothers against DPP homolog</shortName>
    </recommendedName>
    <alternativeName>
        <fullName evidence="7">SMAD family member</fullName>
    </alternativeName>
</protein>
<dbReference type="GO" id="GO:0006357">
    <property type="term" value="P:regulation of transcription by RNA polymerase II"/>
    <property type="evidence" value="ECO:0007669"/>
    <property type="project" value="TreeGrafter"/>
</dbReference>
<keyword evidence="7" id="KW-0963">Cytoplasm</keyword>
<feature type="domain" description="MH2" evidence="10">
    <location>
        <begin position="238"/>
        <end position="421"/>
    </location>
</feature>
<dbReference type="InterPro" id="IPR013790">
    <property type="entry name" value="Dwarfin"/>
</dbReference>
<dbReference type="InterPro" id="IPR008984">
    <property type="entry name" value="SMAD_FHA_dom_sf"/>
</dbReference>
<evidence type="ECO:0000256" key="1">
    <source>
        <dbReference type="ARBA" id="ARBA00005545"/>
    </source>
</evidence>
<evidence type="ECO:0000256" key="6">
    <source>
        <dbReference type="ARBA" id="ARBA00023242"/>
    </source>
</evidence>
<dbReference type="EMBL" id="HG973407">
    <property type="protein sequence ID" value="CDO67946.1"/>
    <property type="molecule type" value="mRNA"/>
</dbReference>
<dbReference type="GO" id="GO:0046872">
    <property type="term" value="F:metal ion binding"/>
    <property type="evidence" value="ECO:0007669"/>
    <property type="project" value="UniProtKB-KW"/>
</dbReference>
<dbReference type="InterPro" id="IPR001132">
    <property type="entry name" value="SMAD_dom_Dwarfin-type"/>
</dbReference>
<dbReference type="InterPro" id="IPR036578">
    <property type="entry name" value="SMAD_MH1_sf"/>
</dbReference>
<name>A0A077SP58_9METZ</name>
<proteinExistence type="evidence at transcript level"/>
<dbReference type="InterPro" id="IPR017855">
    <property type="entry name" value="SMAD-like_dom_sf"/>
</dbReference>
<dbReference type="GO" id="GO:0071144">
    <property type="term" value="C:heteromeric SMAD protein complex"/>
    <property type="evidence" value="ECO:0007669"/>
    <property type="project" value="TreeGrafter"/>
</dbReference>
<evidence type="ECO:0000256" key="3">
    <source>
        <dbReference type="ARBA" id="ARBA00022833"/>
    </source>
</evidence>
<evidence type="ECO:0000256" key="8">
    <source>
        <dbReference type="SAM" id="MobiDB-lite"/>
    </source>
</evidence>
<dbReference type="GO" id="GO:0030154">
    <property type="term" value="P:cell differentiation"/>
    <property type="evidence" value="ECO:0007669"/>
    <property type="project" value="TreeGrafter"/>
</dbReference>
<dbReference type="GO" id="GO:0140416">
    <property type="term" value="F:transcription regulator inhibitor activity"/>
    <property type="evidence" value="ECO:0007669"/>
    <property type="project" value="TreeGrafter"/>
</dbReference>
<dbReference type="InterPro" id="IPR003619">
    <property type="entry name" value="MAD_homology1_Dwarfin-type"/>
</dbReference>
<feature type="region of interest" description="Disordered" evidence="8">
    <location>
        <begin position="140"/>
        <end position="167"/>
    </location>
</feature>
<dbReference type="GO" id="GO:0005737">
    <property type="term" value="C:cytoplasm"/>
    <property type="evidence" value="ECO:0007669"/>
    <property type="project" value="UniProtKB-SubCell"/>
</dbReference>
<dbReference type="SMART" id="SM00523">
    <property type="entry name" value="DWA"/>
    <property type="match status" value="1"/>
</dbReference>
<dbReference type="InterPro" id="IPR013019">
    <property type="entry name" value="MAD_homology_MH1"/>
</dbReference>
<dbReference type="Gene3D" id="3.90.520.10">
    <property type="entry name" value="SMAD MH1 domain"/>
    <property type="match status" value="1"/>
</dbReference>
<accession>A0A077SP58</accession>
<reference evidence="11" key="1">
    <citation type="journal article" date="2014" name="Nat. Commun.">
        <title>Developmental gene expression provides clues to relationships between sponge and eumetazoan body plans.</title>
        <authorList>
            <person name="Leininger S."/>
            <person name="Adamski M."/>
            <person name="Bergum B."/>
            <person name="Guder C."/>
            <person name="Liu J."/>
            <person name="Laplante M."/>
            <person name="Brate J."/>
            <person name="Hoffmann F."/>
            <person name="Fortunato S."/>
            <person name="Jordal S."/>
            <person name="Rapp H.T."/>
            <person name="Adamska M."/>
        </authorList>
    </citation>
    <scope>NUCLEOTIDE SEQUENCE</scope>
</reference>
<dbReference type="PROSITE" id="PS51075">
    <property type="entry name" value="MH1"/>
    <property type="match status" value="1"/>
</dbReference>
<dbReference type="GO" id="GO:0070411">
    <property type="term" value="F:I-SMAD binding"/>
    <property type="evidence" value="ECO:0007669"/>
    <property type="project" value="TreeGrafter"/>
</dbReference>
<evidence type="ECO:0000256" key="7">
    <source>
        <dbReference type="RuleBase" id="RU361195"/>
    </source>
</evidence>
<evidence type="ECO:0000313" key="11">
    <source>
        <dbReference type="EMBL" id="CDO67946.1"/>
    </source>
</evidence>
<comment type="subcellular location">
    <subcellularLocation>
        <location evidence="7">Cytoplasm</location>
    </subcellularLocation>
    <subcellularLocation>
        <location evidence="7">Nucleus</location>
    </subcellularLocation>
</comment>
<dbReference type="PANTHER" id="PTHR13703:SF54">
    <property type="entry name" value="MOTHERS AGAINST DECAPENTAPLEGIC HOMOLOG"/>
    <property type="match status" value="1"/>
</dbReference>
<evidence type="ECO:0000256" key="5">
    <source>
        <dbReference type="ARBA" id="ARBA00023163"/>
    </source>
</evidence>
<comment type="similarity">
    <text evidence="1 7">Belongs to the dwarfin/SMAD family.</text>
</comment>
<evidence type="ECO:0000256" key="4">
    <source>
        <dbReference type="ARBA" id="ARBA00023015"/>
    </source>
</evidence>
<evidence type="ECO:0000259" key="9">
    <source>
        <dbReference type="PROSITE" id="PS51075"/>
    </source>
</evidence>
<dbReference type="SUPFAM" id="SSF49879">
    <property type="entry name" value="SMAD/FHA domain"/>
    <property type="match status" value="1"/>
</dbReference>
<feature type="domain" description="MH1" evidence="9">
    <location>
        <begin position="8"/>
        <end position="141"/>
    </location>
</feature>
<keyword evidence="2" id="KW-0479">Metal-binding</keyword>
<evidence type="ECO:0000256" key="2">
    <source>
        <dbReference type="ARBA" id="ARBA00022723"/>
    </source>
</evidence>
<keyword evidence="5 7" id="KW-0804">Transcription</keyword>
<keyword evidence="6 7" id="KW-0539">Nucleus</keyword>
<dbReference type="Pfam" id="PF03166">
    <property type="entry name" value="MH2"/>
    <property type="match status" value="1"/>
</dbReference>
<evidence type="ECO:0000259" key="10">
    <source>
        <dbReference type="PROSITE" id="PS51076"/>
    </source>
</evidence>
<dbReference type="PROSITE" id="PS51076">
    <property type="entry name" value="MH2"/>
    <property type="match status" value="1"/>
</dbReference>
<organism evidence="11">
    <name type="scientific">Sycon ciliatum</name>
    <dbReference type="NCBI Taxonomy" id="27933"/>
    <lineage>
        <taxon>Eukaryota</taxon>
        <taxon>Metazoa</taxon>
        <taxon>Porifera</taxon>
        <taxon>Calcarea</taxon>
        <taxon>Calcaronea</taxon>
        <taxon>Leucosolenida</taxon>
        <taxon>Sycettidae</taxon>
        <taxon>Sycon</taxon>
    </lineage>
</organism>
<dbReference type="AlphaFoldDB" id="A0A077SP58"/>
<dbReference type="Gene3D" id="2.60.200.10">
    <property type="match status" value="1"/>
</dbReference>
<sequence>MLSLKKGSLIRDLWDQRSSECTPEQRQWQEAAHKSWKALLKSRDGREVKDYVSSLRNGDVERHCWLVSQEDSVVAGQQMSPQLLCARAFRWPDLESTAELHRLDQEAAVCPSGGDSSAGRSDGLVCCSPYHFARVIPTEEEPLRPGGDGRTLWNTERTTLPDHHGRRAVQTVALPSSGGASGDSAISVSVSDLGASLTADSAEYSSLTTDSRSSGARSRRSCSRDTPVITRSVSSSPWMMVRYGEFNTRVGRIEQVSAARMEVFYRGDDESAMPTPDPSSVYALNLRTIRNRDRARGVEDRQRKVGRGFLLWRKSFQAVYLYNRSQYSVYVQSPTLSQPGGQQKVHKIQSGRSFKIFDRARANQVRRWYERNEGGVPRTLDLQYCRISLTSSWGHENPRHPTLFDCHCWFEVHFTFPQESS</sequence>
<feature type="region of interest" description="Disordered" evidence="8">
    <location>
        <begin position="200"/>
        <end position="228"/>
    </location>
</feature>
<keyword evidence="4 7" id="KW-0805">Transcription regulation</keyword>
<dbReference type="SUPFAM" id="SSF56366">
    <property type="entry name" value="SMAD MH1 domain"/>
    <property type="match status" value="1"/>
</dbReference>
<gene>
    <name evidence="11" type="primary">Smad67a</name>
</gene>